<evidence type="ECO:0000256" key="1">
    <source>
        <dbReference type="SAM" id="MobiDB-lite"/>
    </source>
</evidence>
<dbReference type="AlphaFoldDB" id="A0A6P7JHU6"/>
<organism evidence="3 4">
    <name type="scientific">Parambassis ranga</name>
    <name type="common">Indian glassy fish</name>
    <dbReference type="NCBI Taxonomy" id="210632"/>
    <lineage>
        <taxon>Eukaryota</taxon>
        <taxon>Metazoa</taxon>
        <taxon>Chordata</taxon>
        <taxon>Craniata</taxon>
        <taxon>Vertebrata</taxon>
        <taxon>Euteleostomi</taxon>
        <taxon>Actinopterygii</taxon>
        <taxon>Neopterygii</taxon>
        <taxon>Teleostei</taxon>
        <taxon>Neoteleostei</taxon>
        <taxon>Acanthomorphata</taxon>
        <taxon>Ovalentaria</taxon>
        <taxon>Ambassidae</taxon>
        <taxon>Parambassis</taxon>
    </lineage>
</organism>
<feature type="compositionally biased region" description="Basic and acidic residues" evidence="1">
    <location>
        <begin position="406"/>
        <end position="426"/>
    </location>
</feature>
<feature type="region of interest" description="Disordered" evidence="1">
    <location>
        <begin position="80"/>
        <end position="257"/>
    </location>
</feature>
<evidence type="ECO:0000313" key="4">
    <source>
        <dbReference type="RefSeq" id="XP_028276328.1"/>
    </source>
</evidence>
<dbReference type="OrthoDB" id="252964at2759"/>
<feature type="compositionally biased region" description="Polar residues" evidence="1">
    <location>
        <begin position="186"/>
        <end position="202"/>
    </location>
</feature>
<dbReference type="PANTHER" id="PTHR10699">
    <property type="entry name" value="NEUROMODULIN"/>
    <property type="match status" value="1"/>
</dbReference>
<dbReference type="CTD" id="791178"/>
<dbReference type="Proteomes" id="UP000515145">
    <property type="component" value="Chromosome 13"/>
</dbReference>
<feature type="compositionally biased region" description="Basic and acidic residues" evidence="1">
    <location>
        <begin position="527"/>
        <end position="537"/>
    </location>
</feature>
<dbReference type="PROSITE" id="PS50096">
    <property type="entry name" value="IQ"/>
    <property type="match status" value="1"/>
</dbReference>
<keyword evidence="3" id="KW-1185">Reference proteome</keyword>
<keyword evidence="4" id="KW-0808">Transferase</keyword>
<feature type="compositionally biased region" description="Acidic residues" evidence="1">
    <location>
        <begin position="812"/>
        <end position="824"/>
    </location>
</feature>
<dbReference type="InParanoid" id="A0A6P7JHU6"/>
<feature type="compositionally biased region" description="Polar residues" evidence="1">
    <location>
        <begin position="475"/>
        <end position="484"/>
    </location>
</feature>
<proteinExistence type="predicted"/>
<feature type="compositionally biased region" description="Basic and acidic residues" evidence="1">
    <location>
        <begin position="627"/>
        <end position="640"/>
    </location>
</feature>
<evidence type="ECO:0000259" key="2">
    <source>
        <dbReference type="SMART" id="SM00394"/>
    </source>
</evidence>
<feature type="compositionally biased region" description="Basic and acidic residues" evidence="1">
    <location>
        <begin position="759"/>
        <end position="772"/>
    </location>
</feature>
<feature type="compositionally biased region" description="Basic and acidic residues" evidence="1">
    <location>
        <begin position="125"/>
        <end position="143"/>
    </location>
</feature>
<dbReference type="GeneID" id="114445457"/>
<dbReference type="GO" id="GO:0005516">
    <property type="term" value="F:calmodulin binding"/>
    <property type="evidence" value="ECO:0007669"/>
    <property type="project" value="TreeGrafter"/>
</dbReference>
<dbReference type="CDD" id="cd23767">
    <property type="entry name" value="IQCD"/>
    <property type="match status" value="1"/>
</dbReference>
<feature type="region of interest" description="Disordered" evidence="1">
    <location>
        <begin position="295"/>
        <end position="889"/>
    </location>
</feature>
<feature type="compositionally biased region" description="Basic and acidic residues" evidence="1">
    <location>
        <begin position="783"/>
        <end position="794"/>
    </location>
</feature>
<dbReference type="CDD" id="cd12100">
    <property type="entry name" value="DD_CABYR_SP17"/>
    <property type="match status" value="1"/>
</dbReference>
<feature type="domain" description="RIIa" evidence="2">
    <location>
        <begin position="14"/>
        <end position="51"/>
    </location>
</feature>
<feature type="compositionally biased region" description="Polar residues" evidence="1">
    <location>
        <begin position="736"/>
        <end position="746"/>
    </location>
</feature>
<feature type="compositionally biased region" description="Basic and acidic residues" evidence="1">
    <location>
        <begin position="878"/>
        <end position="889"/>
    </location>
</feature>
<feature type="compositionally biased region" description="Acidic residues" evidence="1">
    <location>
        <begin position="650"/>
        <end position="659"/>
    </location>
</feature>
<feature type="compositionally biased region" description="Basic and acidic residues" evidence="1">
    <location>
        <begin position="487"/>
        <end position="497"/>
    </location>
</feature>
<feature type="compositionally biased region" description="Polar residues" evidence="1">
    <location>
        <begin position="102"/>
        <end position="115"/>
    </location>
</feature>
<sequence length="889" mass="97957">MAVPFSNTHLRVPRGFGTILESLTREILRDQPENIPKYAALYFGALLKQREESGRDPAERAAKLEDRFYNDHAFKTAKTGPENETVTKATISREKSDESPTEDQSVPNLFTQQPNVPEKAALFKSTEEEKEEKQTIKGEHISLETEEESINRIPVADIQSEELSNIDKEKDPTITTLDQADRSANETDSSSAPHQNIPQSESEPADLLSYSGISDVCAQELGVAEDEEGDKQETAVVDEEIVDSDGEENKQVAEPVDIFPNSGFVDVDVCAAELGKQERPVKGATAEDDTVVMKAGESFKLQPGEELSLSVSEITEGTQQEAEHQAEKTKEEKGTGKAGERFKSQPGEELSLSLSEIPEGTQPEAEHQAEKTKEEKGTGEAEHFKSQPGEELSRSLSEIPEGTQPEAEHQAEKTEEKGTGEAERFKSQPGEEFSRPLSEITKGTQPEAEHQAEKTKEEEETGESFKSQPGEELSLSLSEITKGTQPEAEHQAEKTKEEEETGESFKSQPGEELSLSLSEITEGTQPEAEHQAEKTKEEEETESEAGETYKGLAQTEGGLDGNIIPKENSLVGISFKEVPEAQQTTEVGEKQPEDESSAEALQTEKLEMQQKEESGKLTATDQDISDTQEHDKPDTDRVEKPSNIMKENMDTNDLDDDEMEKGVKTTSLSDQPTTEAEKASQEDETGHQKEETQSNDPDIKEDEKTEQVKEDKEETYTEGDNEVENQEINDGEAENDSSQVTQSNTMAVMEAESESFEESAPRPAEKDEESRRTLVQSQPEDTAGEKEVTSKAAEEPTEGMIDSEEECSRPQEEEDIMDIPLDDPEANRAAAKIQAGFRGHMTRKKLKPEDKAEGEEVSSTGDVLNGSQGDSETGRSGAVERDDTSVPEQ</sequence>
<gene>
    <name evidence="4" type="primary">nrgnb</name>
</gene>
<dbReference type="Pfam" id="PF02197">
    <property type="entry name" value="RIIa"/>
    <property type="match status" value="1"/>
</dbReference>
<dbReference type="SMART" id="SM00394">
    <property type="entry name" value="RIIa"/>
    <property type="match status" value="1"/>
</dbReference>
<feature type="compositionally biased region" description="Basic and acidic residues" evidence="1">
    <location>
        <begin position="447"/>
        <end position="457"/>
    </location>
</feature>
<dbReference type="Gene3D" id="1.20.890.10">
    <property type="entry name" value="cAMP-dependent protein kinase regulatory subunit, dimerization-anchoring domain"/>
    <property type="match status" value="1"/>
</dbReference>
<dbReference type="PANTHER" id="PTHR10699:SF11">
    <property type="entry name" value="IGLOO, ISOFORM A"/>
    <property type="match status" value="1"/>
</dbReference>
<feature type="compositionally biased region" description="Acidic residues" evidence="1">
    <location>
        <begin position="795"/>
        <end position="805"/>
    </location>
</feature>
<dbReference type="InterPro" id="IPR047579">
    <property type="entry name" value="DD_CABYR_SP17"/>
</dbReference>
<protein>
    <submittedName>
        <fullName evidence="4">Neurogranin (Protein kinase C substrate, RC3) b isoform X1</fullName>
    </submittedName>
</protein>
<accession>A0A6P7JHU6</accession>
<reference evidence="4" key="1">
    <citation type="submission" date="2025-08" db="UniProtKB">
        <authorList>
            <consortium name="RefSeq"/>
        </authorList>
    </citation>
    <scope>IDENTIFICATION</scope>
</reference>
<evidence type="ECO:0000313" key="3">
    <source>
        <dbReference type="Proteomes" id="UP000515145"/>
    </source>
</evidence>
<dbReference type="InterPro" id="IPR000048">
    <property type="entry name" value="IQ_motif_EF-hand-BS"/>
</dbReference>
<feature type="compositionally biased region" description="Basic and acidic residues" evidence="1">
    <location>
        <begin position="321"/>
        <end position="343"/>
    </location>
</feature>
<feature type="compositionally biased region" description="Polar residues" evidence="1">
    <location>
        <begin position="857"/>
        <end position="871"/>
    </location>
</feature>
<dbReference type="SUPFAM" id="SSF47391">
    <property type="entry name" value="Dimerization-anchoring domain of cAMP-dependent PK regulatory subunit"/>
    <property type="match status" value="1"/>
</dbReference>
<keyword evidence="4" id="KW-0418">Kinase</keyword>
<feature type="compositionally biased region" description="Basic and acidic residues" evidence="1">
    <location>
        <begin position="602"/>
        <end position="615"/>
    </location>
</feature>
<name>A0A6P7JHU6_9TELE</name>
<dbReference type="SMART" id="SM00015">
    <property type="entry name" value="IQ"/>
    <property type="match status" value="1"/>
</dbReference>
<dbReference type="Pfam" id="PF00612">
    <property type="entry name" value="IQ"/>
    <property type="match status" value="1"/>
</dbReference>
<feature type="compositionally biased region" description="Basic and acidic residues" evidence="1">
    <location>
        <begin position="675"/>
        <end position="715"/>
    </location>
</feature>
<feature type="compositionally biased region" description="Acidic residues" evidence="1">
    <location>
        <begin position="223"/>
        <end position="246"/>
    </location>
</feature>
<feature type="compositionally biased region" description="Acidic residues" evidence="1">
    <location>
        <begin position="716"/>
        <end position="735"/>
    </location>
</feature>
<feature type="compositionally biased region" description="Polar residues" evidence="1">
    <location>
        <begin position="664"/>
        <end position="674"/>
    </location>
</feature>
<feature type="compositionally biased region" description="Basic and acidic residues" evidence="1">
    <location>
        <begin position="364"/>
        <end position="385"/>
    </location>
</feature>
<dbReference type="RefSeq" id="XP_028276328.1">
    <property type="nucleotide sequence ID" value="XM_028420527.1"/>
</dbReference>
<feature type="compositionally biased region" description="Polar residues" evidence="1">
    <location>
        <begin position="309"/>
        <end position="320"/>
    </location>
</feature>
<dbReference type="InterPro" id="IPR003117">
    <property type="entry name" value="cAMP_dep_PK_reg_su_I/II_a/b"/>
</dbReference>